<dbReference type="Pfam" id="PF03732">
    <property type="entry name" value="Retrotrans_gag"/>
    <property type="match status" value="1"/>
</dbReference>
<evidence type="ECO:0000313" key="2">
    <source>
        <dbReference type="EMBL" id="KAA0038933.1"/>
    </source>
</evidence>
<evidence type="ECO:0000259" key="1">
    <source>
        <dbReference type="Pfam" id="PF03732"/>
    </source>
</evidence>
<feature type="domain" description="Retrotransposon gag" evidence="1">
    <location>
        <begin position="2"/>
        <end position="93"/>
    </location>
</feature>
<dbReference type="EMBL" id="SSTE01018486">
    <property type="protein sequence ID" value="KAA0038933.1"/>
    <property type="molecule type" value="Genomic_DNA"/>
</dbReference>
<dbReference type="AlphaFoldDB" id="A0A5D3CGX5"/>
<name>A0A5D3CGX5_CUCMM</name>
<protein>
    <recommendedName>
        <fullName evidence="1">Retrotransposon gag domain-containing protein</fullName>
    </recommendedName>
</protein>
<evidence type="ECO:0000313" key="4">
    <source>
        <dbReference type="Proteomes" id="UP000321393"/>
    </source>
</evidence>
<evidence type="ECO:0000313" key="3">
    <source>
        <dbReference type="EMBL" id="TYK11227.1"/>
    </source>
</evidence>
<dbReference type="EMBL" id="SSTD01010878">
    <property type="protein sequence ID" value="TYK11227.1"/>
    <property type="molecule type" value="Genomic_DNA"/>
</dbReference>
<gene>
    <name evidence="3" type="ORF">E5676_scaffold227G00720</name>
    <name evidence="2" type="ORF">E6C27_scaffold84G00040</name>
</gene>
<dbReference type="Proteomes" id="UP000321947">
    <property type="component" value="Unassembled WGS sequence"/>
</dbReference>
<reference evidence="4 5" key="1">
    <citation type="submission" date="2019-08" db="EMBL/GenBank/DDBJ databases">
        <title>Draft genome sequences of two oriental melons (Cucumis melo L. var makuwa).</title>
        <authorList>
            <person name="Kwon S.-Y."/>
        </authorList>
    </citation>
    <scope>NUCLEOTIDE SEQUENCE [LARGE SCALE GENOMIC DNA]</scope>
    <source>
        <strain evidence="5">cv. Chang Bougi</strain>
        <strain evidence="4">cv. SW 3</strain>
        <tissue evidence="3">Leaf</tissue>
    </source>
</reference>
<dbReference type="InterPro" id="IPR005162">
    <property type="entry name" value="Retrotrans_gag_dom"/>
</dbReference>
<accession>A0A5D3CGX5</accession>
<proteinExistence type="predicted"/>
<comment type="caution">
    <text evidence="3">The sequence shown here is derived from an EMBL/GenBank/DDBJ whole genome shotgun (WGS) entry which is preliminary data.</text>
</comment>
<dbReference type="OrthoDB" id="1939000at2759"/>
<evidence type="ECO:0000313" key="5">
    <source>
        <dbReference type="Proteomes" id="UP000321947"/>
    </source>
</evidence>
<organism evidence="3 5">
    <name type="scientific">Cucumis melo var. makuwa</name>
    <name type="common">Oriental melon</name>
    <dbReference type="NCBI Taxonomy" id="1194695"/>
    <lineage>
        <taxon>Eukaryota</taxon>
        <taxon>Viridiplantae</taxon>
        <taxon>Streptophyta</taxon>
        <taxon>Embryophyta</taxon>
        <taxon>Tracheophyta</taxon>
        <taxon>Spermatophyta</taxon>
        <taxon>Magnoliopsida</taxon>
        <taxon>eudicotyledons</taxon>
        <taxon>Gunneridae</taxon>
        <taxon>Pentapetalae</taxon>
        <taxon>rosids</taxon>
        <taxon>fabids</taxon>
        <taxon>Cucurbitales</taxon>
        <taxon>Cucurbitaceae</taxon>
        <taxon>Benincaseae</taxon>
        <taxon>Cucumis</taxon>
    </lineage>
</organism>
<sequence length="104" mass="12883">MHLFKDAKLWWRSRYIDIQEERCPIDIWDVLKKELRSQLFSENVEILARRKLRELKHNGNIREYVKQFARLMLDIRDMLEKDKVFCFVEGLKPWAKTKLYEQRV</sequence>
<dbReference type="Proteomes" id="UP000321393">
    <property type="component" value="Unassembled WGS sequence"/>
</dbReference>